<comment type="caution">
    <text evidence="2">The sequence shown here is derived from an EMBL/GenBank/DDBJ whole genome shotgun (WGS) entry which is preliminary data.</text>
</comment>
<dbReference type="Gene3D" id="3.40.50.10320">
    <property type="entry name" value="LmbE-like"/>
    <property type="match status" value="1"/>
</dbReference>
<sequence length="272" mass="29984">MTPDLLTTTVVRGGSPLVVLSPHLDDAVLSCGALLAHARRYVPVTVVTLFTAATPPPYTLSARRFLRLAGMRDAEELYAARRAEDREVLTAMGIAWRHAGLTEGLFRRKPRRGTGEPRRPSRLLPERDHVYPTYRAHLIAGRISPHDDGVQRALARAVGALAVPPDAPDGTGPLLLAPLAIGGHVDHLLVRKAAEQCRRRVVYYGDFPYTRRHAVDSDFVQHNDLGRPVTWTDGLHAKTASILGYRTQAPLMFPGGRVPLSPEFYLLPRCFS</sequence>
<dbReference type="SUPFAM" id="SSF102588">
    <property type="entry name" value="LmbE-like"/>
    <property type="match status" value="1"/>
</dbReference>
<reference evidence="2 3" key="1">
    <citation type="submission" date="2019-09" db="EMBL/GenBank/DDBJ databases">
        <title>Isolation and identification of active actinomycetes.</title>
        <authorList>
            <person name="Yu Z."/>
            <person name="Han C."/>
            <person name="Yu B."/>
        </authorList>
    </citation>
    <scope>NUCLEOTIDE SEQUENCE [LARGE SCALE GENOMIC DNA]</scope>
    <source>
        <strain evidence="2 3">NEAU-H2</strain>
    </source>
</reference>
<protein>
    <submittedName>
        <fullName evidence="2">PIG-L family deacetylase</fullName>
    </submittedName>
</protein>
<gene>
    <name evidence="2" type="ORF">F8144_01405</name>
</gene>
<dbReference type="GO" id="GO:0016137">
    <property type="term" value="P:glycoside metabolic process"/>
    <property type="evidence" value="ECO:0007669"/>
    <property type="project" value="UniProtKB-ARBA"/>
</dbReference>
<dbReference type="RefSeq" id="WP_151467182.1">
    <property type="nucleotide sequence ID" value="NZ_WBKG01000001.1"/>
</dbReference>
<keyword evidence="1" id="KW-0862">Zinc</keyword>
<dbReference type="InterPro" id="IPR003737">
    <property type="entry name" value="GlcNAc_PI_deacetylase-related"/>
</dbReference>
<organism evidence="2 3">
    <name type="scientific">Streptomyces triticiradicis</name>
    <dbReference type="NCBI Taxonomy" id="2651189"/>
    <lineage>
        <taxon>Bacteria</taxon>
        <taxon>Bacillati</taxon>
        <taxon>Actinomycetota</taxon>
        <taxon>Actinomycetes</taxon>
        <taxon>Kitasatosporales</taxon>
        <taxon>Streptomycetaceae</taxon>
        <taxon>Streptomyces</taxon>
    </lineage>
</organism>
<evidence type="ECO:0000313" key="3">
    <source>
        <dbReference type="Proteomes" id="UP000442990"/>
    </source>
</evidence>
<name>A0A7J5DPC5_9ACTN</name>
<keyword evidence="3" id="KW-1185">Reference proteome</keyword>
<dbReference type="Pfam" id="PF02585">
    <property type="entry name" value="PIG-L"/>
    <property type="match status" value="1"/>
</dbReference>
<dbReference type="EMBL" id="WBKG01000001">
    <property type="protein sequence ID" value="KAB1990629.1"/>
    <property type="molecule type" value="Genomic_DNA"/>
</dbReference>
<evidence type="ECO:0000256" key="1">
    <source>
        <dbReference type="ARBA" id="ARBA00022833"/>
    </source>
</evidence>
<proteinExistence type="predicted"/>
<dbReference type="AlphaFoldDB" id="A0A7J5DPC5"/>
<dbReference type="InterPro" id="IPR024078">
    <property type="entry name" value="LmbE-like_dom_sf"/>
</dbReference>
<dbReference type="Proteomes" id="UP000442990">
    <property type="component" value="Unassembled WGS sequence"/>
</dbReference>
<evidence type="ECO:0000313" key="2">
    <source>
        <dbReference type="EMBL" id="KAB1990629.1"/>
    </source>
</evidence>
<accession>A0A7J5DPC5</accession>